<feature type="chain" id="PRO_5011333255" description="SLH domain-containing protein" evidence="2">
    <location>
        <begin position="31"/>
        <end position="728"/>
    </location>
</feature>
<evidence type="ECO:0000256" key="2">
    <source>
        <dbReference type="RuleBase" id="RU362119"/>
    </source>
</evidence>
<evidence type="ECO:0000259" key="3">
    <source>
        <dbReference type="PROSITE" id="PS51272"/>
    </source>
</evidence>
<evidence type="ECO:0000313" key="5">
    <source>
        <dbReference type="Proteomes" id="UP000199474"/>
    </source>
</evidence>
<keyword evidence="1 2" id="KW-0732">Signal</keyword>
<gene>
    <name evidence="4" type="ORF">SAMN05216238_10525</name>
</gene>
<dbReference type="OrthoDB" id="9801679at2"/>
<feature type="domain" description="SLH" evidence="3">
    <location>
        <begin position="96"/>
        <end position="158"/>
    </location>
</feature>
<dbReference type="GO" id="GO:0016788">
    <property type="term" value="F:hydrolase activity, acting on ester bonds"/>
    <property type="evidence" value="ECO:0007669"/>
    <property type="project" value="InterPro"/>
</dbReference>
<dbReference type="Pfam" id="PF00395">
    <property type="entry name" value="SLH"/>
    <property type="match status" value="2"/>
</dbReference>
<dbReference type="Gene3D" id="3.60.21.10">
    <property type="match status" value="1"/>
</dbReference>
<reference evidence="5" key="1">
    <citation type="submission" date="2016-10" db="EMBL/GenBank/DDBJ databases">
        <authorList>
            <person name="Varghese N."/>
            <person name="Submissions S."/>
        </authorList>
    </citation>
    <scope>NUCLEOTIDE SEQUENCE [LARGE SCALE GENOMIC DNA]</scope>
    <source>
        <strain evidence="5">DSM 22530</strain>
    </source>
</reference>
<sequence>MSTSKGLRKLAGGSLAAAAASLAFVPVVSAAENYSDVEEGESHYEAIMALTEAGVVRGYEDNTFGQWQSITRQQVAAIFYNAFDMAEPSEDELAAILEKYDDVDADHYYAKQIAAVTEAGIFTGSDGSFNPGKNITREQVASVILLAQNLANYQVIDEETINLDNVAESHKKRVQILADLGVTNQTDDYRPAEDISRGAFATLFHKLSGIANELGENYELDLMHTSDTHAHVDNGAKRVTAVKNFREENPNALLLDSGDVFSGTLYFNEFSGQADLAMMNLMEYDAMTFGNHEFDLGGQDGSHEGLAEFIKAAEFPIVSSNVDVSADEHLSPLDVGGVTAEPEDGSIYDGIVKTVDGEQVGIFGLTTEETADISSPLDVTFEDYVDSAEKMVDEFEAQGIDKIVALTHIGYNDNPEINDINLAKAVDGIDVILGGHSHTELTTPDTITVDASGEEKAPTLINHTFQYSNFLGTMDVKFDENGRIIGHASELVDINEQEADPEAAEVLKPYKDKIDETMTRETGAEAMHPFPNPRVSDDSDVSVRNSETALGNLITDGMLEKAKEYNEDTVIALQNGGGIRTNIDEGPITYGEIMEVLPFGNTLATMEITGAELEQAFEHSVAQAPREFGGFLHVSGMNLEYDSSQPAGERVVSMKLEDGTEIEADTTYTVATNMFTATGGDGYDVFNKVYEDGRVQDLGLSDWENLKEHVVNMGEVDTQTEDRITDIQ</sequence>
<evidence type="ECO:0000256" key="1">
    <source>
        <dbReference type="ARBA" id="ARBA00022729"/>
    </source>
</evidence>
<dbReference type="RefSeq" id="WP_090084059.1">
    <property type="nucleotide sequence ID" value="NZ_FOMR01000005.1"/>
</dbReference>
<accession>A0A1I1VV30</accession>
<dbReference type="Proteomes" id="UP000199474">
    <property type="component" value="Unassembled WGS sequence"/>
</dbReference>
<keyword evidence="2" id="KW-0378">Hydrolase</keyword>
<dbReference type="GO" id="GO:0009166">
    <property type="term" value="P:nucleotide catabolic process"/>
    <property type="evidence" value="ECO:0007669"/>
    <property type="project" value="InterPro"/>
</dbReference>
<dbReference type="PRINTS" id="PR01607">
    <property type="entry name" value="APYRASEFAMLY"/>
</dbReference>
<dbReference type="SUPFAM" id="SSF55816">
    <property type="entry name" value="5'-nucleotidase (syn. UDP-sugar hydrolase), C-terminal domain"/>
    <property type="match status" value="1"/>
</dbReference>
<dbReference type="SUPFAM" id="SSF56300">
    <property type="entry name" value="Metallo-dependent phosphatases"/>
    <property type="match status" value="1"/>
</dbReference>
<dbReference type="Gene3D" id="3.90.780.10">
    <property type="entry name" value="5'-Nucleotidase, C-terminal domain"/>
    <property type="match status" value="1"/>
</dbReference>
<dbReference type="PROSITE" id="PS51272">
    <property type="entry name" value="SLH"/>
    <property type="match status" value="2"/>
</dbReference>
<dbReference type="STRING" id="640948.SAMN05216238_10525"/>
<dbReference type="GO" id="GO:0000166">
    <property type="term" value="F:nucleotide binding"/>
    <property type="evidence" value="ECO:0007669"/>
    <property type="project" value="UniProtKB-KW"/>
</dbReference>
<feature type="domain" description="SLH" evidence="3">
    <location>
        <begin position="30"/>
        <end position="93"/>
    </location>
</feature>
<dbReference type="InterPro" id="IPR006179">
    <property type="entry name" value="5_nucleotidase/apyrase"/>
</dbReference>
<dbReference type="InterPro" id="IPR004843">
    <property type="entry name" value="Calcineurin-like_PHP"/>
</dbReference>
<dbReference type="AlphaFoldDB" id="A0A1I1VV30"/>
<proteinExistence type="inferred from homology"/>
<keyword evidence="2" id="KW-0547">Nucleotide-binding</keyword>
<evidence type="ECO:0000313" key="4">
    <source>
        <dbReference type="EMBL" id="SFD86589.1"/>
    </source>
</evidence>
<name>A0A1I1VV30_9BACI</name>
<dbReference type="GO" id="GO:0046872">
    <property type="term" value="F:metal ion binding"/>
    <property type="evidence" value="ECO:0007669"/>
    <property type="project" value="InterPro"/>
</dbReference>
<dbReference type="EMBL" id="FOMR01000005">
    <property type="protein sequence ID" value="SFD86589.1"/>
    <property type="molecule type" value="Genomic_DNA"/>
</dbReference>
<organism evidence="4 5">
    <name type="scientific">Lentibacillus persicus</name>
    <dbReference type="NCBI Taxonomy" id="640948"/>
    <lineage>
        <taxon>Bacteria</taxon>
        <taxon>Bacillati</taxon>
        <taxon>Bacillota</taxon>
        <taxon>Bacilli</taxon>
        <taxon>Bacillales</taxon>
        <taxon>Bacillaceae</taxon>
        <taxon>Lentibacillus</taxon>
    </lineage>
</organism>
<protein>
    <recommendedName>
        <fullName evidence="3">SLH domain-containing protein</fullName>
    </recommendedName>
</protein>
<keyword evidence="5" id="KW-1185">Reference proteome</keyword>
<dbReference type="PANTHER" id="PTHR11575:SF24">
    <property type="entry name" value="5'-NUCLEOTIDASE"/>
    <property type="match status" value="1"/>
</dbReference>
<feature type="signal peptide" evidence="2">
    <location>
        <begin position="1"/>
        <end position="30"/>
    </location>
</feature>
<dbReference type="PANTHER" id="PTHR11575">
    <property type="entry name" value="5'-NUCLEOTIDASE-RELATED"/>
    <property type="match status" value="1"/>
</dbReference>
<dbReference type="InterPro" id="IPR029052">
    <property type="entry name" value="Metallo-depent_PP-like"/>
</dbReference>
<dbReference type="InterPro" id="IPR036907">
    <property type="entry name" value="5'-Nucleotdase_C_sf"/>
</dbReference>
<comment type="similarity">
    <text evidence="2">Belongs to the 5'-nucleotidase family.</text>
</comment>
<dbReference type="InterPro" id="IPR006146">
    <property type="entry name" value="5'-Nucleotdase_CS"/>
</dbReference>
<dbReference type="InterPro" id="IPR001119">
    <property type="entry name" value="SLH_dom"/>
</dbReference>
<dbReference type="InterPro" id="IPR008334">
    <property type="entry name" value="5'-Nucleotdase_C"/>
</dbReference>
<dbReference type="PROSITE" id="PS00785">
    <property type="entry name" value="5_NUCLEOTIDASE_1"/>
    <property type="match status" value="1"/>
</dbReference>
<dbReference type="Pfam" id="PF02872">
    <property type="entry name" value="5_nucleotid_C"/>
    <property type="match status" value="1"/>
</dbReference>
<dbReference type="Pfam" id="PF00149">
    <property type="entry name" value="Metallophos"/>
    <property type="match status" value="1"/>
</dbReference>